<organism evidence="1 2">
    <name type="scientific">Marisediminitalea aggregata</name>
    <dbReference type="NCBI Taxonomy" id="634436"/>
    <lineage>
        <taxon>Bacteria</taxon>
        <taxon>Pseudomonadati</taxon>
        <taxon>Pseudomonadota</taxon>
        <taxon>Gammaproteobacteria</taxon>
        <taxon>Alteromonadales</taxon>
        <taxon>Alteromonadaceae</taxon>
        <taxon>Marisediminitalea</taxon>
    </lineage>
</organism>
<dbReference type="AlphaFoldDB" id="A0A1M5QWA1"/>
<dbReference type="RefSeq" id="WP_073324883.1">
    <property type="nucleotide sequence ID" value="NZ_FQWD01000007.1"/>
</dbReference>
<keyword evidence="2" id="KW-1185">Reference proteome</keyword>
<accession>A0A1M5QWA1</accession>
<protein>
    <submittedName>
        <fullName evidence="1">Uncharacterized protein</fullName>
    </submittedName>
</protein>
<dbReference type="EMBL" id="FQWD01000007">
    <property type="protein sequence ID" value="SHH17989.1"/>
    <property type="molecule type" value="Genomic_DNA"/>
</dbReference>
<evidence type="ECO:0000313" key="2">
    <source>
        <dbReference type="Proteomes" id="UP000184520"/>
    </source>
</evidence>
<dbReference type="STRING" id="634436.SAMN05216361_3930"/>
<evidence type="ECO:0000313" key="1">
    <source>
        <dbReference type="EMBL" id="SHH17989.1"/>
    </source>
</evidence>
<gene>
    <name evidence="1" type="ORF">SAMN05216361_3930</name>
</gene>
<proteinExistence type="predicted"/>
<dbReference type="OrthoDB" id="6322189at2"/>
<name>A0A1M5QWA1_9ALTE</name>
<sequence length="185" mass="20593">MTFLKGLILVVVLLIAAAGVWFTQPQTPVEDEQQDAALASLSFRQQILHASDLMAGVKQAIQQQDAQALQTWQQKAVEVAVAAELSQQDIDFIASQEGLEYLQFHANRALFNEGFEQRYHSLAGIEDLKAQYPQAQDLFAKADEMIAQRDAIINEIAIELGGTNPPGDVAIKEAKRLWQQRFKSN</sequence>
<dbReference type="Proteomes" id="UP000184520">
    <property type="component" value="Unassembled WGS sequence"/>
</dbReference>
<reference evidence="2" key="1">
    <citation type="submission" date="2016-11" db="EMBL/GenBank/DDBJ databases">
        <authorList>
            <person name="Varghese N."/>
            <person name="Submissions S."/>
        </authorList>
    </citation>
    <scope>NUCLEOTIDE SEQUENCE [LARGE SCALE GENOMIC DNA]</scope>
    <source>
        <strain evidence="2">CGMCC 1.8995</strain>
    </source>
</reference>